<comment type="caution">
    <text evidence="1">The sequence shown here is derived from an EMBL/GenBank/DDBJ whole genome shotgun (WGS) entry which is preliminary data.</text>
</comment>
<reference evidence="1 2" key="1">
    <citation type="submission" date="2016-11" db="EMBL/GenBank/DDBJ databases">
        <title>Draft Genome Sequences of Nine Cyanobacterial Strains from Diverse Habitats.</title>
        <authorList>
            <person name="Zhu T."/>
            <person name="Hou S."/>
            <person name="Lu X."/>
            <person name="Hess W.R."/>
        </authorList>
    </citation>
    <scope>NUCLEOTIDE SEQUENCE [LARGE SCALE GENOMIC DNA]</scope>
    <source>
        <strain evidence="1 2">NIES-593</strain>
    </source>
</reference>
<keyword evidence="2" id="KW-1185">Reference proteome</keyword>
<dbReference type="AlphaFoldDB" id="A0A1U7HHH7"/>
<evidence type="ECO:0000313" key="2">
    <source>
        <dbReference type="Proteomes" id="UP000186868"/>
    </source>
</evidence>
<proteinExistence type="predicted"/>
<gene>
    <name evidence="1" type="ORF">NIES593_11005</name>
</gene>
<name>A0A1U7HHH7_9CYAN</name>
<dbReference type="RefSeq" id="WP_073599622.1">
    <property type="nucleotide sequence ID" value="NZ_MRCB01000011.1"/>
</dbReference>
<accession>A0A1U7HHH7</accession>
<organism evidence="1 2">
    <name type="scientific">Hydrococcus rivularis NIES-593</name>
    <dbReference type="NCBI Taxonomy" id="1921803"/>
    <lineage>
        <taxon>Bacteria</taxon>
        <taxon>Bacillati</taxon>
        <taxon>Cyanobacteriota</taxon>
        <taxon>Cyanophyceae</taxon>
        <taxon>Pleurocapsales</taxon>
        <taxon>Hydrococcaceae</taxon>
        <taxon>Hydrococcus</taxon>
    </lineage>
</organism>
<dbReference type="OrthoDB" id="514702at2"/>
<evidence type="ECO:0000313" key="1">
    <source>
        <dbReference type="EMBL" id="OKH22988.1"/>
    </source>
</evidence>
<sequence length="92" mass="10113">MTYHFVLSIHPQAQYDWDKCILRHPITGERPDFNEIIAQAVGNEAGSYLIRVNIEVQVLEKAALGQSETVSLSSTKGTKAIASVKSQELLAS</sequence>
<dbReference type="EMBL" id="MRCB01000011">
    <property type="protein sequence ID" value="OKH22988.1"/>
    <property type="molecule type" value="Genomic_DNA"/>
</dbReference>
<dbReference type="Proteomes" id="UP000186868">
    <property type="component" value="Unassembled WGS sequence"/>
</dbReference>
<protein>
    <submittedName>
        <fullName evidence="1">Uncharacterized protein</fullName>
    </submittedName>
</protein>